<dbReference type="GO" id="GO:0045747">
    <property type="term" value="P:positive regulation of Notch signaling pathway"/>
    <property type="evidence" value="ECO:0007669"/>
    <property type="project" value="TreeGrafter"/>
</dbReference>
<evidence type="ECO:0000259" key="1">
    <source>
        <dbReference type="Pfam" id="PF14780"/>
    </source>
</evidence>
<accession>A0A8B8F261</accession>
<dbReference type="Proteomes" id="UP000694846">
    <property type="component" value="Unplaced"/>
</dbReference>
<keyword evidence="2" id="KW-1185">Reference proteome</keyword>
<dbReference type="AlphaFoldDB" id="A0A8B8F261"/>
<feature type="domain" description="Nucleolus and neural progenitor protein-like N-terminal" evidence="1">
    <location>
        <begin position="10"/>
        <end position="180"/>
    </location>
</feature>
<protein>
    <submittedName>
        <fullName evidence="3">Uncharacterized protein LOC112679250 isoform X1</fullName>
    </submittedName>
</protein>
<proteinExistence type="predicted"/>
<gene>
    <name evidence="3" type="primary">LOC112679250</name>
</gene>
<dbReference type="InterPro" id="IPR052835">
    <property type="entry name" value="Nepro"/>
</dbReference>
<evidence type="ECO:0000313" key="3">
    <source>
        <dbReference type="RefSeq" id="XP_025404760.1"/>
    </source>
</evidence>
<dbReference type="PANTHER" id="PTHR34761:SF1">
    <property type="entry name" value="NUCLEOLUS AND NEURAL PROGENITOR PROTEIN"/>
    <property type="match status" value="1"/>
</dbReference>
<dbReference type="GeneID" id="112679250"/>
<name>A0A8B8F261_9HEMI</name>
<dbReference type="OrthoDB" id="9899341at2759"/>
<dbReference type="PANTHER" id="PTHR34761">
    <property type="entry name" value="NUCLEOLUS AND NEURAL PROGENITOR PROTEIN"/>
    <property type="match status" value="1"/>
</dbReference>
<dbReference type="InterPro" id="IPR027951">
    <property type="entry name" value="Nepro_N"/>
</dbReference>
<organism evidence="2 3">
    <name type="scientific">Sipha flava</name>
    <name type="common">yellow sugarcane aphid</name>
    <dbReference type="NCBI Taxonomy" id="143950"/>
    <lineage>
        <taxon>Eukaryota</taxon>
        <taxon>Metazoa</taxon>
        <taxon>Ecdysozoa</taxon>
        <taxon>Arthropoda</taxon>
        <taxon>Hexapoda</taxon>
        <taxon>Insecta</taxon>
        <taxon>Pterygota</taxon>
        <taxon>Neoptera</taxon>
        <taxon>Paraneoptera</taxon>
        <taxon>Hemiptera</taxon>
        <taxon>Sternorrhyncha</taxon>
        <taxon>Aphidomorpha</taxon>
        <taxon>Aphidoidea</taxon>
        <taxon>Aphididae</taxon>
        <taxon>Sipha</taxon>
    </lineage>
</organism>
<evidence type="ECO:0000313" key="2">
    <source>
        <dbReference type="Proteomes" id="UP000694846"/>
    </source>
</evidence>
<sequence>MNNCCYQVVLPKPKPLSIRTTFSKEKLHKIENIIKTLITIQATNDLKKLFDEGALISRMCCKVKKKFRGEKLFRRLKQVTVLIKKLYQLNIPEVILNLLSAFENGMPTKQAGQWSGTRILAALHLIDRLQQFSKGIAQLIVKVLQNGQCWSEMNIALAMVSRVWILSKALYKSFLRSYNRYRPVVNQLKMAGSEWLPNFELPECFNSSLIENDKKYFSSSESEELVENPGSVMCRKPEPESFVKKRKRPGKQIRMLQEKRKHKIKVVKKQKCI</sequence>
<dbReference type="RefSeq" id="XP_025404760.1">
    <property type="nucleotide sequence ID" value="XM_025548975.1"/>
</dbReference>
<dbReference type="Pfam" id="PF14780">
    <property type="entry name" value="NEPRO_N"/>
    <property type="match status" value="1"/>
</dbReference>
<reference evidence="3" key="1">
    <citation type="submission" date="2025-08" db="UniProtKB">
        <authorList>
            <consortium name="RefSeq"/>
        </authorList>
    </citation>
    <scope>IDENTIFICATION</scope>
    <source>
        <tissue evidence="3">Whole body</tissue>
    </source>
</reference>
<dbReference type="GO" id="GO:0005634">
    <property type="term" value="C:nucleus"/>
    <property type="evidence" value="ECO:0007669"/>
    <property type="project" value="TreeGrafter"/>
</dbReference>